<reference evidence="1 2" key="1">
    <citation type="submission" date="2024-05" db="EMBL/GenBank/DDBJ databases">
        <title>Haplotype-resolved chromosome-level genome assembly of Huyou (Citrus changshanensis).</title>
        <authorList>
            <person name="Miao C."/>
            <person name="Chen W."/>
            <person name="Wu Y."/>
            <person name="Wang L."/>
            <person name="Zhao S."/>
            <person name="Grierson D."/>
            <person name="Xu C."/>
            <person name="Chen K."/>
        </authorList>
    </citation>
    <scope>NUCLEOTIDE SEQUENCE [LARGE SCALE GENOMIC DNA]</scope>
    <source>
        <strain evidence="1">01-14</strain>
        <tissue evidence="1">Leaf</tissue>
    </source>
</reference>
<accession>A0AAP0MH73</accession>
<proteinExistence type="predicted"/>
<gene>
    <name evidence="1" type="ORF">WN944_017169</name>
</gene>
<protein>
    <submittedName>
        <fullName evidence="1">Uncharacterized protein</fullName>
    </submittedName>
</protein>
<dbReference type="EMBL" id="JBCGBO010000005">
    <property type="protein sequence ID" value="KAK9201960.1"/>
    <property type="molecule type" value="Genomic_DNA"/>
</dbReference>
<comment type="caution">
    <text evidence="1">The sequence shown here is derived from an EMBL/GenBank/DDBJ whole genome shotgun (WGS) entry which is preliminary data.</text>
</comment>
<dbReference type="AlphaFoldDB" id="A0AAP0MH73"/>
<name>A0AAP0MH73_9ROSI</name>
<keyword evidence="2" id="KW-1185">Reference proteome</keyword>
<sequence length="108" mass="11616">MTDNQLAHAPYLFCCGIARSGAYNRTLTPFGFQKPTLLIHGEYDDEFGLVPMQTASEILSQTFLTVSACIEPCKDDVSKGATDSGNETVGASGEGSPQLVDFLHEGFH</sequence>
<organism evidence="1 2">
    <name type="scientific">Citrus x changshan-huyou</name>
    <dbReference type="NCBI Taxonomy" id="2935761"/>
    <lineage>
        <taxon>Eukaryota</taxon>
        <taxon>Viridiplantae</taxon>
        <taxon>Streptophyta</taxon>
        <taxon>Embryophyta</taxon>
        <taxon>Tracheophyta</taxon>
        <taxon>Spermatophyta</taxon>
        <taxon>Magnoliopsida</taxon>
        <taxon>eudicotyledons</taxon>
        <taxon>Gunneridae</taxon>
        <taxon>Pentapetalae</taxon>
        <taxon>rosids</taxon>
        <taxon>malvids</taxon>
        <taxon>Sapindales</taxon>
        <taxon>Rutaceae</taxon>
        <taxon>Aurantioideae</taxon>
        <taxon>Citrus</taxon>
    </lineage>
</organism>
<evidence type="ECO:0000313" key="2">
    <source>
        <dbReference type="Proteomes" id="UP001428341"/>
    </source>
</evidence>
<evidence type="ECO:0000313" key="1">
    <source>
        <dbReference type="EMBL" id="KAK9201960.1"/>
    </source>
</evidence>
<dbReference type="Proteomes" id="UP001428341">
    <property type="component" value="Unassembled WGS sequence"/>
</dbReference>